<feature type="transmembrane region" description="Helical" evidence="12">
    <location>
        <begin position="326"/>
        <end position="349"/>
    </location>
</feature>
<dbReference type="Proteomes" id="UP000308671">
    <property type="component" value="Unassembled WGS sequence"/>
</dbReference>
<protein>
    <recommendedName>
        <fullName evidence="13">FAD-binding FR-type domain-containing protein</fullName>
    </recommendedName>
</protein>
<feature type="transmembrane region" description="Helical" evidence="12">
    <location>
        <begin position="222"/>
        <end position="240"/>
    </location>
</feature>
<keyword evidence="7" id="KW-0560">Oxidoreductase</keyword>
<dbReference type="InterPro" id="IPR013121">
    <property type="entry name" value="Fe_red_NAD-bd_6"/>
</dbReference>
<proteinExistence type="inferred from homology"/>
<dbReference type="Gene3D" id="3.40.50.80">
    <property type="entry name" value="Nucleotide-binding domain of ferredoxin-NADP reductase (FNR) module"/>
    <property type="match status" value="1"/>
</dbReference>
<evidence type="ECO:0000313" key="15">
    <source>
        <dbReference type="Proteomes" id="UP000308671"/>
    </source>
</evidence>
<evidence type="ECO:0000259" key="13">
    <source>
        <dbReference type="PROSITE" id="PS51384"/>
    </source>
</evidence>
<dbReference type="SFLD" id="SFLDS00052">
    <property type="entry name" value="Ferric_Reductase_Domain"/>
    <property type="match status" value="1"/>
</dbReference>
<dbReference type="InterPro" id="IPR051410">
    <property type="entry name" value="Ferric/Cupric_Reductase"/>
</dbReference>
<dbReference type="InterPro" id="IPR017927">
    <property type="entry name" value="FAD-bd_FR_type"/>
</dbReference>
<feature type="transmembrane region" description="Helical" evidence="12">
    <location>
        <begin position="295"/>
        <end position="314"/>
    </location>
</feature>
<keyword evidence="8" id="KW-0406">Ion transport</keyword>
<organism evidence="14 15">
    <name type="scientific">Botrytis galanthina</name>
    <dbReference type="NCBI Taxonomy" id="278940"/>
    <lineage>
        <taxon>Eukaryota</taxon>
        <taxon>Fungi</taxon>
        <taxon>Dikarya</taxon>
        <taxon>Ascomycota</taxon>
        <taxon>Pezizomycotina</taxon>
        <taxon>Leotiomycetes</taxon>
        <taxon>Helotiales</taxon>
        <taxon>Sclerotiniaceae</taxon>
        <taxon>Botrytis</taxon>
    </lineage>
</organism>
<dbReference type="AlphaFoldDB" id="A0A4S8R2A1"/>
<feature type="transmembrane region" description="Helical" evidence="12">
    <location>
        <begin position="60"/>
        <end position="78"/>
    </location>
</feature>
<dbReference type="PANTHER" id="PTHR32361">
    <property type="entry name" value="FERRIC/CUPRIC REDUCTASE TRANSMEMBRANE COMPONENT"/>
    <property type="match status" value="1"/>
</dbReference>
<evidence type="ECO:0000256" key="6">
    <source>
        <dbReference type="ARBA" id="ARBA00022989"/>
    </source>
</evidence>
<evidence type="ECO:0000256" key="2">
    <source>
        <dbReference type="ARBA" id="ARBA00006278"/>
    </source>
</evidence>
<evidence type="ECO:0000256" key="12">
    <source>
        <dbReference type="SAM" id="Phobius"/>
    </source>
</evidence>
<keyword evidence="9 12" id="KW-0472">Membrane</keyword>
<dbReference type="Pfam" id="PF01794">
    <property type="entry name" value="Ferric_reduct"/>
    <property type="match status" value="1"/>
</dbReference>
<keyword evidence="10" id="KW-0325">Glycoprotein</keyword>
<evidence type="ECO:0000256" key="5">
    <source>
        <dbReference type="ARBA" id="ARBA00022982"/>
    </source>
</evidence>
<comment type="similarity">
    <text evidence="2">Belongs to the ferric reductase (FRE) family.</text>
</comment>
<dbReference type="GO" id="GO:0000293">
    <property type="term" value="F:ferric-chelate reductase activity"/>
    <property type="evidence" value="ECO:0007669"/>
    <property type="project" value="UniProtKB-ARBA"/>
</dbReference>
<dbReference type="GO" id="GO:0006879">
    <property type="term" value="P:intracellular iron ion homeostasis"/>
    <property type="evidence" value="ECO:0007669"/>
    <property type="project" value="TreeGrafter"/>
</dbReference>
<feature type="region of interest" description="Disordered" evidence="11">
    <location>
        <begin position="113"/>
        <end position="139"/>
    </location>
</feature>
<dbReference type="PROSITE" id="PS51384">
    <property type="entry name" value="FAD_FR"/>
    <property type="match status" value="1"/>
</dbReference>
<sequence>MNTTLSHHLLTEWIHSTVRNVVIHTTSQLSTTDDSEEKPDENKFQKLIDGALYNEKLINTYPWVILGFVLVLSGIHWTEKVLRWRRRASWKRGKRYPYDLLDDGPSKTIREEVTDYSGASSSGSSTFGSNTPSIKNDDGGERMPLLTGSRFPNSTPSNRITIISRIKAFLVYQPRPLPYFNKVLPSNGSSIFIMSFLALNIFYTFYNISFTLFEASVLGDRAGLIFGVNLPLLYILGAKNQPLKVLTGVSYESLNIIHRRLGELIMVAALIHAGAMFVMWYVILVPFSGWTIWDYLTHPCIYLGLSALFTYKSLYVTSLASFRQRWYEVFLGLHVVLQAGALVILYFHHRGTRTYVGWALAIFLVDRLVYRLCAKSTMAEAKVSIYPDNETLLLTFNLSKSPTTIFSQTLGHSISSGWNATDHVFLTIPSLGRSHALQAHPFTIASPAPLPSSKTSNLTLLIRARSGFSADLLHAAQLKNTLKCRLDGPYGSSHARSLLEDSDLAILVAGGSGIAVTWPIIHHLLNISCEGEDPETGALTNKRRKRIVMIWIIHKSAHLEWIDEKEREDLLSKGVEIIIPGATTEVGRPDLDGLMEGVVRGSSKEIAKKQKIGVVVSGPDGLNRTVNNKCAELVREGRDLEVTIEKFGW</sequence>
<gene>
    <name evidence="14" type="ORF">BGAL_0262g00120</name>
</gene>
<dbReference type="OrthoDB" id="17725at2759"/>
<keyword evidence="3" id="KW-0813">Transport</keyword>
<evidence type="ECO:0000256" key="11">
    <source>
        <dbReference type="SAM" id="MobiDB-lite"/>
    </source>
</evidence>
<dbReference type="GO" id="GO:0006826">
    <property type="term" value="P:iron ion transport"/>
    <property type="evidence" value="ECO:0007669"/>
    <property type="project" value="TreeGrafter"/>
</dbReference>
<dbReference type="InterPro" id="IPR013112">
    <property type="entry name" value="FAD-bd_8"/>
</dbReference>
<evidence type="ECO:0000256" key="1">
    <source>
        <dbReference type="ARBA" id="ARBA00004141"/>
    </source>
</evidence>
<name>A0A4S8R2A1_9HELO</name>
<dbReference type="InterPro" id="IPR013130">
    <property type="entry name" value="Fe3_Rdtase_TM_dom"/>
</dbReference>
<keyword evidence="15" id="KW-1185">Reference proteome</keyword>
<keyword evidence="4 12" id="KW-0812">Transmembrane</keyword>
<dbReference type="PANTHER" id="PTHR32361:SF9">
    <property type="entry name" value="FERRIC REDUCTASE TRANSMEMBRANE COMPONENT 3-RELATED"/>
    <property type="match status" value="1"/>
</dbReference>
<dbReference type="GO" id="GO:0005886">
    <property type="term" value="C:plasma membrane"/>
    <property type="evidence" value="ECO:0007669"/>
    <property type="project" value="TreeGrafter"/>
</dbReference>
<dbReference type="SUPFAM" id="SSF52343">
    <property type="entry name" value="Ferredoxin reductase-like, C-terminal NADP-linked domain"/>
    <property type="match status" value="1"/>
</dbReference>
<dbReference type="SFLD" id="SFLDG01168">
    <property type="entry name" value="Ferric_reductase_subgroup_(FRE"/>
    <property type="match status" value="1"/>
</dbReference>
<accession>A0A4S8R2A1</accession>
<dbReference type="InterPro" id="IPR039261">
    <property type="entry name" value="FNR_nucleotide-bd"/>
</dbReference>
<dbReference type="GO" id="GO:0015677">
    <property type="term" value="P:copper ion import"/>
    <property type="evidence" value="ECO:0007669"/>
    <property type="project" value="TreeGrafter"/>
</dbReference>
<reference evidence="14 15" key="1">
    <citation type="submission" date="2017-12" db="EMBL/GenBank/DDBJ databases">
        <title>Comparative genomics of Botrytis spp.</title>
        <authorList>
            <person name="Valero-Jimenez C.A."/>
            <person name="Tapia P."/>
            <person name="Veloso J."/>
            <person name="Silva-Moreno E."/>
            <person name="Staats M."/>
            <person name="Valdes J.H."/>
            <person name="Van Kan J.A.L."/>
        </authorList>
    </citation>
    <scope>NUCLEOTIDE SEQUENCE [LARGE SCALE GENOMIC DNA]</scope>
    <source>
        <strain evidence="14 15">MUCL435</strain>
    </source>
</reference>
<keyword evidence="5" id="KW-0249">Electron transport</keyword>
<dbReference type="Pfam" id="PF08030">
    <property type="entry name" value="NAD_binding_6"/>
    <property type="match status" value="1"/>
</dbReference>
<evidence type="ECO:0000256" key="8">
    <source>
        <dbReference type="ARBA" id="ARBA00023065"/>
    </source>
</evidence>
<feature type="domain" description="FAD-binding FR-type" evidence="13">
    <location>
        <begin position="365"/>
        <end position="496"/>
    </location>
</feature>
<comment type="caution">
    <text evidence="14">The sequence shown here is derived from an EMBL/GenBank/DDBJ whole genome shotgun (WGS) entry which is preliminary data.</text>
</comment>
<evidence type="ECO:0000256" key="7">
    <source>
        <dbReference type="ARBA" id="ARBA00023002"/>
    </source>
</evidence>
<evidence type="ECO:0000313" key="14">
    <source>
        <dbReference type="EMBL" id="THV48199.1"/>
    </source>
</evidence>
<evidence type="ECO:0000256" key="4">
    <source>
        <dbReference type="ARBA" id="ARBA00022692"/>
    </source>
</evidence>
<dbReference type="CDD" id="cd06186">
    <property type="entry name" value="NOX_Duox_like_FAD_NADP"/>
    <property type="match status" value="1"/>
</dbReference>
<feature type="compositionally biased region" description="Low complexity" evidence="11">
    <location>
        <begin position="115"/>
        <end position="133"/>
    </location>
</feature>
<keyword evidence="6 12" id="KW-1133">Transmembrane helix</keyword>
<evidence type="ECO:0000256" key="10">
    <source>
        <dbReference type="ARBA" id="ARBA00023180"/>
    </source>
</evidence>
<dbReference type="Pfam" id="PF08022">
    <property type="entry name" value="FAD_binding_8"/>
    <property type="match status" value="1"/>
</dbReference>
<feature type="transmembrane region" description="Helical" evidence="12">
    <location>
        <begin position="261"/>
        <end position="283"/>
    </location>
</feature>
<feature type="transmembrane region" description="Helical" evidence="12">
    <location>
        <begin position="191"/>
        <end position="210"/>
    </location>
</feature>
<dbReference type="EMBL" id="PQXL01000262">
    <property type="protein sequence ID" value="THV48199.1"/>
    <property type="molecule type" value="Genomic_DNA"/>
</dbReference>
<evidence type="ECO:0000256" key="9">
    <source>
        <dbReference type="ARBA" id="ARBA00023136"/>
    </source>
</evidence>
<evidence type="ECO:0000256" key="3">
    <source>
        <dbReference type="ARBA" id="ARBA00022448"/>
    </source>
</evidence>
<comment type="subcellular location">
    <subcellularLocation>
        <location evidence="1">Membrane</location>
        <topology evidence="1">Multi-pass membrane protein</topology>
    </subcellularLocation>
</comment>